<reference evidence="1 2" key="1">
    <citation type="journal article" date="2021" name="BMC Genomics">
        <title>Datura genome reveals duplications of psychoactive alkaloid biosynthetic genes and high mutation rate following tissue culture.</title>
        <authorList>
            <person name="Rajewski A."/>
            <person name="Carter-House D."/>
            <person name="Stajich J."/>
            <person name="Litt A."/>
        </authorList>
    </citation>
    <scope>NUCLEOTIDE SEQUENCE [LARGE SCALE GENOMIC DNA]</scope>
    <source>
        <strain evidence="1">AR-01</strain>
    </source>
</reference>
<proteinExistence type="predicted"/>
<feature type="non-terminal residue" evidence="1">
    <location>
        <position position="1"/>
    </location>
</feature>
<protein>
    <submittedName>
        <fullName evidence="1">Uncharacterized protein</fullName>
    </submittedName>
</protein>
<accession>A0ABS8WSI2</accession>
<keyword evidence="2" id="KW-1185">Reference proteome</keyword>
<comment type="caution">
    <text evidence="1">The sequence shown here is derived from an EMBL/GenBank/DDBJ whole genome shotgun (WGS) entry which is preliminary data.</text>
</comment>
<gene>
    <name evidence="1" type="ORF">HAX54_052710</name>
</gene>
<sequence>NPWPRFGIRDLRLNRASSDKIWPNFYLSQWTIHAPRIAICSPCLHGVYTVIGHEVLAWDAADSRSVLRPQISLLRKVLLVLNVTDSLSAFGHLRSALQDFSHSFNFLA</sequence>
<organism evidence="1 2">
    <name type="scientific">Datura stramonium</name>
    <name type="common">Jimsonweed</name>
    <name type="synonym">Common thornapple</name>
    <dbReference type="NCBI Taxonomy" id="4076"/>
    <lineage>
        <taxon>Eukaryota</taxon>
        <taxon>Viridiplantae</taxon>
        <taxon>Streptophyta</taxon>
        <taxon>Embryophyta</taxon>
        <taxon>Tracheophyta</taxon>
        <taxon>Spermatophyta</taxon>
        <taxon>Magnoliopsida</taxon>
        <taxon>eudicotyledons</taxon>
        <taxon>Gunneridae</taxon>
        <taxon>Pentapetalae</taxon>
        <taxon>asterids</taxon>
        <taxon>lamiids</taxon>
        <taxon>Solanales</taxon>
        <taxon>Solanaceae</taxon>
        <taxon>Solanoideae</taxon>
        <taxon>Datureae</taxon>
        <taxon>Datura</taxon>
    </lineage>
</organism>
<dbReference type="EMBL" id="JACEIK010009635">
    <property type="protein sequence ID" value="MCE3052475.1"/>
    <property type="molecule type" value="Genomic_DNA"/>
</dbReference>
<name>A0ABS8WSI2_DATST</name>
<evidence type="ECO:0000313" key="2">
    <source>
        <dbReference type="Proteomes" id="UP000823775"/>
    </source>
</evidence>
<dbReference type="Proteomes" id="UP000823775">
    <property type="component" value="Unassembled WGS sequence"/>
</dbReference>
<evidence type="ECO:0000313" key="1">
    <source>
        <dbReference type="EMBL" id="MCE3052475.1"/>
    </source>
</evidence>